<keyword evidence="4" id="KW-0539">Nucleus</keyword>
<evidence type="ECO:0000313" key="9">
    <source>
        <dbReference type="Proteomes" id="UP000094527"/>
    </source>
</evidence>
<name>A0A1D2NGG9_ORCCI</name>
<dbReference type="InterPro" id="IPR052462">
    <property type="entry name" value="SLIRP/GR-RBP-like"/>
</dbReference>
<dbReference type="InterPro" id="IPR012677">
    <property type="entry name" value="Nucleotide-bd_a/b_plait_sf"/>
</dbReference>
<dbReference type="GO" id="GO:0009967">
    <property type="term" value="P:positive regulation of signal transduction"/>
    <property type="evidence" value="ECO:0007669"/>
    <property type="project" value="UniProtKB-ARBA"/>
</dbReference>
<dbReference type="SUPFAM" id="SSF54928">
    <property type="entry name" value="RNA-binding domain, RBD"/>
    <property type="match status" value="1"/>
</dbReference>
<dbReference type="GO" id="GO:0005634">
    <property type="term" value="C:nucleus"/>
    <property type="evidence" value="ECO:0007669"/>
    <property type="project" value="UniProtKB-SubCell"/>
</dbReference>
<evidence type="ECO:0000256" key="2">
    <source>
        <dbReference type="ARBA" id="ARBA00022737"/>
    </source>
</evidence>
<evidence type="ECO:0000259" key="7">
    <source>
        <dbReference type="PROSITE" id="PS50102"/>
    </source>
</evidence>
<dbReference type="InterPro" id="IPR035979">
    <property type="entry name" value="RBD_domain_sf"/>
</dbReference>
<feature type="compositionally biased region" description="Low complexity" evidence="6">
    <location>
        <begin position="85"/>
        <end position="97"/>
    </location>
</feature>
<dbReference type="Gene3D" id="3.30.70.330">
    <property type="match status" value="2"/>
</dbReference>
<reference evidence="8 9" key="1">
    <citation type="journal article" date="2016" name="Genome Biol. Evol.">
        <title>Gene Family Evolution Reflects Adaptation to Soil Environmental Stressors in the Genome of the Collembolan Orchesella cincta.</title>
        <authorList>
            <person name="Faddeeva-Vakhrusheva A."/>
            <person name="Derks M.F."/>
            <person name="Anvar S.Y."/>
            <person name="Agamennone V."/>
            <person name="Suring W."/>
            <person name="Smit S."/>
            <person name="van Straalen N.M."/>
            <person name="Roelofs D."/>
        </authorList>
    </citation>
    <scope>NUCLEOTIDE SEQUENCE [LARGE SCALE GENOMIC DNA]</scope>
    <source>
        <tissue evidence="8">Mixed pool</tissue>
    </source>
</reference>
<dbReference type="FunFam" id="3.30.70.330:FF:000205">
    <property type="entry name" value="Sex lethal, isoform B"/>
    <property type="match status" value="1"/>
</dbReference>
<dbReference type="GO" id="GO:0003729">
    <property type="term" value="F:mRNA binding"/>
    <property type="evidence" value="ECO:0007669"/>
    <property type="project" value="UniProtKB-ARBA"/>
</dbReference>
<proteinExistence type="predicted"/>
<dbReference type="GO" id="GO:0008266">
    <property type="term" value="F:poly(U) RNA binding"/>
    <property type="evidence" value="ECO:0007669"/>
    <property type="project" value="UniProtKB-ARBA"/>
</dbReference>
<dbReference type="GO" id="GO:0010629">
    <property type="term" value="P:negative regulation of gene expression"/>
    <property type="evidence" value="ECO:0007669"/>
    <property type="project" value="UniProtKB-ARBA"/>
</dbReference>
<comment type="subcellular location">
    <subcellularLocation>
        <location evidence="1">Nucleus</location>
    </subcellularLocation>
</comment>
<evidence type="ECO:0000313" key="8">
    <source>
        <dbReference type="EMBL" id="ODN04337.1"/>
    </source>
</evidence>
<dbReference type="AlphaFoldDB" id="A0A1D2NGG9"/>
<dbReference type="GO" id="GO:1990904">
    <property type="term" value="C:ribonucleoprotein complex"/>
    <property type="evidence" value="ECO:0007669"/>
    <property type="project" value="InterPro"/>
</dbReference>
<dbReference type="Pfam" id="PF00076">
    <property type="entry name" value="RRM_1"/>
    <property type="match status" value="2"/>
</dbReference>
<dbReference type="PANTHER" id="PTHR48027">
    <property type="entry name" value="HETEROGENEOUS NUCLEAR RIBONUCLEOPROTEIN 87F-RELATED"/>
    <property type="match status" value="1"/>
</dbReference>
<evidence type="ECO:0000256" key="3">
    <source>
        <dbReference type="ARBA" id="ARBA00022884"/>
    </source>
</evidence>
<dbReference type="STRING" id="48709.A0A1D2NGG9"/>
<accession>A0A1D2NGG9</accession>
<feature type="region of interest" description="Disordered" evidence="6">
    <location>
        <begin position="25"/>
        <end position="53"/>
    </location>
</feature>
<comment type="caution">
    <text evidence="8">The sequence shown here is derived from an EMBL/GenBank/DDBJ whole genome shotgun (WGS) entry which is preliminary data.</text>
</comment>
<evidence type="ECO:0000256" key="5">
    <source>
        <dbReference type="PROSITE-ProRule" id="PRU00176"/>
    </source>
</evidence>
<feature type="compositionally biased region" description="Basic and acidic residues" evidence="6">
    <location>
        <begin position="98"/>
        <end position="109"/>
    </location>
</feature>
<dbReference type="InterPro" id="IPR000504">
    <property type="entry name" value="RRM_dom"/>
</dbReference>
<evidence type="ECO:0000256" key="1">
    <source>
        <dbReference type="ARBA" id="ARBA00004123"/>
    </source>
</evidence>
<dbReference type="GO" id="GO:0005737">
    <property type="term" value="C:cytoplasm"/>
    <property type="evidence" value="ECO:0007669"/>
    <property type="project" value="UniProtKB-ARBA"/>
</dbReference>
<evidence type="ECO:0000256" key="6">
    <source>
        <dbReference type="SAM" id="MobiDB-lite"/>
    </source>
</evidence>
<protein>
    <submittedName>
        <fullName evidence="8">Sex-lethal</fullName>
    </submittedName>
</protein>
<evidence type="ECO:0000256" key="4">
    <source>
        <dbReference type="ARBA" id="ARBA00023242"/>
    </source>
</evidence>
<dbReference type="PROSITE" id="PS50102">
    <property type="entry name" value="RRM"/>
    <property type="match status" value="2"/>
</dbReference>
<dbReference type="GO" id="GO:0050686">
    <property type="term" value="P:negative regulation of mRNA processing"/>
    <property type="evidence" value="ECO:0007669"/>
    <property type="project" value="UniProtKB-ARBA"/>
</dbReference>
<sequence length="326" mass="35441">MSSTAEEYLKGTKTNELAITGKLGAGDTMSSMKAGKEVDATSTSGSGGSSGIWSTNAPDSSFYIDRGGPMSLGIGDGDKASFPLLTSSGDGSHSLDSSGKRDQDLDMDGRPTVSVSQAGRKYIITKRNLIVNYLPQSFTDRQLFNLFVSYGAIDSVKIMRDATTGYSYGFGFVNFVNEEDGIRARAEMNGAQVENKRIKVSFARPPSDDIKDTNLYVTNLPRSMTEEHLFTLFAPFGEIVQRKLLVDRYTNLPRGVAFIRFERRDQAAAAINALNNYVPEGAEEPIRIRLAEDHGKQKAAYLAGFRAGMGLPSAALYSEGTWNNSQ</sequence>
<keyword evidence="3 5" id="KW-0694">RNA-binding</keyword>
<dbReference type="EMBL" id="LJIJ01000047">
    <property type="protein sequence ID" value="ODN04337.1"/>
    <property type="molecule type" value="Genomic_DNA"/>
</dbReference>
<dbReference type="OrthoDB" id="266020at2759"/>
<dbReference type="InterPro" id="IPR002343">
    <property type="entry name" value="Hud_Sxl_RNA"/>
</dbReference>
<keyword evidence="9" id="KW-1185">Reference proteome</keyword>
<feature type="region of interest" description="Disordered" evidence="6">
    <location>
        <begin position="85"/>
        <end position="112"/>
    </location>
</feature>
<dbReference type="SMART" id="SM00360">
    <property type="entry name" value="RRM"/>
    <property type="match status" value="2"/>
</dbReference>
<dbReference type="PRINTS" id="PR00961">
    <property type="entry name" value="HUDSXLRNA"/>
</dbReference>
<feature type="domain" description="RRM" evidence="7">
    <location>
        <begin position="127"/>
        <end position="205"/>
    </location>
</feature>
<gene>
    <name evidence="8" type="ORF">Ocin01_02352</name>
</gene>
<organism evidence="8 9">
    <name type="scientific">Orchesella cincta</name>
    <name type="common">Springtail</name>
    <name type="synonym">Podura cincta</name>
    <dbReference type="NCBI Taxonomy" id="48709"/>
    <lineage>
        <taxon>Eukaryota</taxon>
        <taxon>Metazoa</taxon>
        <taxon>Ecdysozoa</taxon>
        <taxon>Arthropoda</taxon>
        <taxon>Hexapoda</taxon>
        <taxon>Collembola</taxon>
        <taxon>Entomobryomorpha</taxon>
        <taxon>Entomobryoidea</taxon>
        <taxon>Orchesellidae</taxon>
        <taxon>Orchesellinae</taxon>
        <taxon>Orchesella</taxon>
    </lineage>
</organism>
<dbReference type="Proteomes" id="UP000094527">
    <property type="component" value="Unassembled WGS sequence"/>
</dbReference>
<dbReference type="FunFam" id="3.30.70.330:FF:000383">
    <property type="entry name" value="Sex lethal, isoform D"/>
    <property type="match status" value="1"/>
</dbReference>
<feature type="domain" description="RRM" evidence="7">
    <location>
        <begin position="213"/>
        <end position="293"/>
    </location>
</feature>
<keyword evidence="2" id="KW-0677">Repeat</keyword>